<dbReference type="Gene3D" id="3.30.360.10">
    <property type="entry name" value="Dihydrodipicolinate Reductase, domain 2"/>
    <property type="match status" value="1"/>
</dbReference>
<evidence type="ECO:0000256" key="2">
    <source>
        <dbReference type="ARBA" id="ARBA00023002"/>
    </source>
</evidence>
<feature type="domain" description="GFO/IDH/MocA-like oxidoreductase" evidence="4">
    <location>
        <begin position="124"/>
        <end position="243"/>
    </location>
</feature>
<accession>A0ABX1J5C5</accession>
<dbReference type="EMBL" id="JAAXLS010000012">
    <property type="protein sequence ID" value="NKQ55020.1"/>
    <property type="molecule type" value="Genomic_DNA"/>
</dbReference>
<dbReference type="PANTHER" id="PTHR42840">
    <property type="entry name" value="NAD(P)-BINDING ROSSMANN-FOLD SUPERFAMILY PROTEIN-RELATED"/>
    <property type="match status" value="1"/>
</dbReference>
<dbReference type="PANTHER" id="PTHR42840:SF3">
    <property type="entry name" value="BINDING ROSSMANN FOLD OXIDOREDUCTASE, PUTATIVE (AFU_ORTHOLOGUE AFUA_2G10240)-RELATED"/>
    <property type="match status" value="1"/>
</dbReference>
<evidence type="ECO:0000259" key="3">
    <source>
        <dbReference type="Pfam" id="PF01408"/>
    </source>
</evidence>
<proteinExistence type="inferred from homology"/>
<keyword evidence="6" id="KW-1185">Reference proteome</keyword>
<dbReference type="Pfam" id="PF22725">
    <property type="entry name" value="GFO_IDH_MocA_C3"/>
    <property type="match status" value="1"/>
</dbReference>
<dbReference type="SUPFAM" id="SSF51735">
    <property type="entry name" value="NAD(P)-binding Rossmann-fold domains"/>
    <property type="match status" value="1"/>
</dbReference>
<evidence type="ECO:0000313" key="6">
    <source>
        <dbReference type="Proteomes" id="UP000715441"/>
    </source>
</evidence>
<comment type="similarity">
    <text evidence="1">Belongs to the Gfo/Idh/MocA family.</text>
</comment>
<comment type="caution">
    <text evidence="5">The sequence shown here is derived from an EMBL/GenBank/DDBJ whole genome shotgun (WGS) entry which is preliminary data.</text>
</comment>
<feature type="domain" description="Gfo/Idh/MocA-like oxidoreductase N-terminal" evidence="3">
    <location>
        <begin position="1"/>
        <end position="113"/>
    </location>
</feature>
<evidence type="ECO:0000256" key="1">
    <source>
        <dbReference type="ARBA" id="ARBA00010928"/>
    </source>
</evidence>
<dbReference type="InterPro" id="IPR055170">
    <property type="entry name" value="GFO_IDH_MocA-like_dom"/>
</dbReference>
<dbReference type="Gene3D" id="3.40.50.720">
    <property type="entry name" value="NAD(P)-binding Rossmann-like Domain"/>
    <property type="match status" value="1"/>
</dbReference>
<keyword evidence="2" id="KW-0560">Oxidoreductase</keyword>
<dbReference type="InterPro" id="IPR036291">
    <property type="entry name" value="NAD(P)-bd_dom_sf"/>
</dbReference>
<gene>
    <name evidence="5" type="ORF">HFP15_19240</name>
</gene>
<protein>
    <submittedName>
        <fullName evidence="5">Gfo/Idh/MocA family oxidoreductase</fullName>
    </submittedName>
</protein>
<dbReference type="Pfam" id="PF01408">
    <property type="entry name" value="GFO_IDH_MocA"/>
    <property type="match status" value="1"/>
</dbReference>
<reference evidence="5 6" key="1">
    <citation type="submission" date="2020-04" db="EMBL/GenBank/DDBJ databases">
        <title>Novel species.</title>
        <authorList>
            <person name="Teo W.F.A."/>
            <person name="Lipun K."/>
            <person name="Srisuk N."/>
            <person name="Duangmal K."/>
        </authorList>
    </citation>
    <scope>NUCLEOTIDE SEQUENCE [LARGE SCALE GENOMIC DNA]</scope>
    <source>
        <strain evidence="5 6">K13G38</strain>
    </source>
</reference>
<dbReference type="InterPro" id="IPR000683">
    <property type="entry name" value="Gfo/Idh/MocA-like_OxRdtase_N"/>
</dbReference>
<dbReference type="SUPFAM" id="SSF55347">
    <property type="entry name" value="Glyceraldehyde-3-phosphate dehydrogenase-like, C-terminal domain"/>
    <property type="match status" value="1"/>
</dbReference>
<evidence type="ECO:0000259" key="4">
    <source>
        <dbReference type="Pfam" id="PF22725"/>
    </source>
</evidence>
<organism evidence="5 6">
    <name type="scientific">Amycolatopsis acididurans</name>
    <dbReference type="NCBI Taxonomy" id="2724524"/>
    <lineage>
        <taxon>Bacteria</taxon>
        <taxon>Bacillati</taxon>
        <taxon>Actinomycetota</taxon>
        <taxon>Actinomycetes</taxon>
        <taxon>Pseudonocardiales</taxon>
        <taxon>Pseudonocardiaceae</taxon>
        <taxon>Amycolatopsis</taxon>
    </lineage>
</organism>
<dbReference type="Proteomes" id="UP000715441">
    <property type="component" value="Unassembled WGS sequence"/>
</dbReference>
<sequence length="307" mass="33241">MLGTGTLARFRIEGLRRDARVEWVGIGSARGRSAKEFAVQVGADAAGSVEEMLDAGPGAVVVASTSTSHAAQLWAALKLGVPILCEKPIATNLADSQAIVRASEDAGVQLQVGLQRRFDAELVRAREKVAQGALGELYSIRLVSHDRTPPAPRFAATNGGMFCDLHVHDFDLARWLSGREIQDVFAVAGVRTEYHYLGELRDVDTTAIVLRMDDGLPVSISGSRHDCGGYQMRAEILGSKGALVLGADRFVDYRQRFRQAFTDQLSAFLDVVAEKRGNPCPGREGLAAERAVAAAQRSHRERRVVSF</sequence>
<name>A0ABX1J5C5_9PSEU</name>
<evidence type="ECO:0000313" key="5">
    <source>
        <dbReference type="EMBL" id="NKQ55020.1"/>
    </source>
</evidence>